<evidence type="ECO:0000313" key="3">
    <source>
        <dbReference type="Proteomes" id="UP001157961"/>
    </source>
</evidence>
<evidence type="ECO:0008006" key="4">
    <source>
        <dbReference type="Google" id="ProtNLM"/>
    </source>
</evidence>
<evidence type="ECO:0000313" key="2">
    <source>
        <dbReference type="EMBL" id="SMP19893.1"/>
    </source>
</evidence>
<reference evidence="2 3" key="1">
    <citation type="submission" date="2017-05" db="EMBL/GenBank/DDBJ databases">
        <authorList>
            <person name="Varghese N."/>
            <person name="Submissions S."/>
        </authorList>
    </citation>
    <scope>NUCLEOTIDE SEQUENCE [LARGE SCALE GENOMIC DNA]</scope>
    <source>
        <strain evidence="2 3">DSM 29734</strain>
    </source>
</reference>
<dbReference type="RefSeq" id="WP_283425888.1">
    <property type="nucleotide sequence ID" value="NZ_FXTY01000003.1"/>
</dbReference>
<protein>
    <recommendedName>
        <fullName evidence="4">Invasion associated locus B (IalB) protein</fullName>
    </recommendedName>
</protein>
<keyword evidence="3" id="KW-1185">Reference proteome</keyword>
<sequence length="196" mass="21116">MKLFAAGLLAFTANTTAPAQAPTNSAPPPAPTPIDSGFWEYGSWRVFAETIDTGEDLRRTCTALTGGDGEPSLSIEISNGDGGPPHYFPGVSISEHAIRGYPTVMQDGQAVYIRFDDEDSMDAVVSGYFDEDGFAHAFFRFDHPDSQWVLRAMRKNHQLDAVVGGHVFSSFFLDGFTAAYVKAMDECGFSGAGVVD</sequence>
<feature type="signal peptide" evidence="1">
    <location>
        <begin position="1"/>
        <end position="21"/>
    </location>
</feature>
<proteinExistence type="predicted"/>
<dbReference type="Proteomes" id="UP001157961">
    <property type="component" value="Unassembled WGS sequence"/>
</dbReference>
<dbReference type="EMBL" id="FXTY01000003">
    <property type="protein sequence ID" value="SMP19893.1"/>
    <property type="molecule type" value="Genomic_DNA"/>
</dbReference>
<accession>A0ABY1NVZ4</accession>
<gene>
    <name evidence="2" type="ORF">SAMN06265373_103465</name>
</gene>
<evidence type="ECO:0000256" key="1">
    <source>
        <dbReference type="SAM" id="SignalP"/>
    </source>
</evidence>
<organism evidence="2 3">
    <name type="scientific">Shimia sagamensis</name>
    <dbReference type="NCBI Taxonomy" id="1566352"/>
    <lineage>
        <taxon>Bacteria</taxon>
        <taxon>Pseudomonadati</taxon>
        <taxon>Pseudomonadota</taxon>
        <taxon>Alphaproteobacteria</taxon>
        <taxon>Rhodobacterales</taxon>
        <taxon>Roseobacteraceae</taxon>
    </lineage>
</organism>
<name>A0ABY1NVZ4_9RHOB</name>
<comment type="caution">
    <text evidence="2">The sequence shown here is derived from an EMBL/GenBank/DDBJ whole genome shotgun (WGS) entry which is preliminary data.</text>
</comment>
<feature type="chain" id="PRO_5047507648" description="Invasion associated locus B (IalB) protein" evidence="1">
    <location>
        <begin position="22"/>
        <end position="196"/>
    </location>
</feature>
<keyword evidence="1" id="KW-0732">Signal</keyword>